<evidence type="ECO:0000256" key="1">
    <source>
        <dbReference type="ARBA" id="ARBA00004141"/>
    </source>
</evidence>
<sequence length="289" mass="30260">MASAQLHLGLVSYLGGDAVLGCRLPFHSTLWCTHLPLDGGGCKSPLFFRPRAPFTLDGLKRTSHLLDVRPPAGLPESSTGTPEPREGGRRADEDVSAGGGGRGGQDQEDGRREVGKELSVGAVASAIEEVLPFKDFNIVAACAVGLITGIGVVLFNYAVHEIRDTFWDGIPARGASWLREEPLGEIWQRVVLVPACGGIIVSLLNNIRSNLETQSKVSFSTVKEIVVRPFLKALAAAVTLGTGNSLGPEGPSVEIGVSVAKGVNTIFDTNRRKNLSLVAAGSAAGISSG</sequence>
<keyword evidence="9" id="KW-0407">Ion channel</keyword>
<dbReference type="GO" id="GO:0005254">
    <property type="term" value="F:chloride channel activity"/>
    <property type="evidence" value="ECO:0007669"/>
    <property type="project" value="UniProtKB-KW"/>
</dbReference>
<evidence type="ECO:0000256" key="2">
    <source>
        <dbReference type="ARBA" id="ARBA00022448"/>
    </source>
</evidence>
<keyword evidence="7" id="KW-0869">Chloride channel</keyword>
<keyword evidence="8" id="KW-0868">Chloride</keyword>
<comment type="subcellular location">
    <subcellularLocation>
        <location evidence="1">Membrane</location>
        <topology evidence="1">Multi-pass membrane protein</topology>
    </subcellularLocation>
</comment>
<proteinExistence type="predicted"/>
<dbReference type="SUPFAM" id="SSF81340">
    <property type="entry name" value="Clc chloride channel"/>
    <property type="match status" value="1"/>
</dbReference>
<evidence type="ECO:0000256" key="10">
    <source>
        <dbReference type="SAM" id="MobiDB-lite"/>
    </source>
</evidence>
<evidence type="ECO:0000256" key="5">
    <source>
        <dbReference type="ARBA" id="ARBA00023065"/>
    </source>
</evidence>
<reference evidence="12" key="1">
    <citation type="submission" date="2017-07" db="EMBL/GenBank/DDBJ databases">
        <title>Taro Niue Genome Assembly and Annotation.</title>
        <authorList>
            <person name="Atibalentja N."/>
            <person name="Keating K."/>
            <person name="Fields C.J."/>
        </authorList>
    </citation>
    <scope>NUCLEOTIDE SEQUENCE</scope>
    <source>
        <strain evidence="12">Niue_2</strain>
        <tissue evidence="12">Leaf</tissue>
    </source>
</reference>
<accession>A0A843X922</accession>
<keyword evidence="6 11" id="KW-0472">Membrane</keyword>
<evidence type="ECO:0000256" key="9">
    <source>
        <dbReference type="ARBA" id="ARBA00023303"/>
    </source>
</evidence>
<feature type="region of interest" description="Disordered" evidence="10">
    <location>
        <begin position="67"/>
        <end position="114"/>
    </location>
</feature>
<dbReference type="Gene3D" id="1.10.3080.10">
    <property type="entry name" value="Clc chloride channel"/>
    <property type="match status" value="1"/>
</dbReference>
<name>A0A843X922_COLES</name>
<organism evidence="12 13">
    <name type="scientific">Colocasia esculenta</name>
    <name type="common">Wild taro</name>
    <name type="synonym">Arum esculentum</name>
    <dbReference type="NCBI Taxonomy" id="4460"/>
    <lineage>
        <taxon>Eukaryota</taxon>
        <taxon>Viridiplantae</taxon>
        <taxon>Streptophyta</taxon>
        <taxon>Embryophyta</taxon>
        <taxon>Tracheophyta</taxon>
        <taxon>Spermatophyta</taxon>
        <taxon>Magnoliopsida</taxon>
        <taxon>Liliopsida</taxon>
        <taxon>Araceae</taxon>
        <taxon>Aroideae</taxon>
        <taxon>Colocasieae</taxon>
        <taxon>Colocasia</taxon>
    </lineage>
</organism>
<evidence type="ECO:0000313" key="12">
    <source>
        <dbReference type="EMBL" id="MQM15832.1"/>
    </source>
</evidence>
<dbReference type="EMBL" id="NMUH01006702">
    <property type="protein sequence ID" value="MQM15832.1"/>
    <property type="molecule type" value="Genomic_DNA"/>
</dbReference>
<keyword evidence="3 11" id="KW-0812">Transmembrane</keyword>
<evidence type="ECO:0000256" key="6">
    <source>
        <dbReference type="ARBA" id="ARBA00023136"/>
    </source>
</evidence>
<evidence type="ECO:0000256" key="7">
    <source>
        <dbReference type="ARBA" id="ARBA00023173"/>
    </source>
</evidence>
<dbReference type="GO" id="GO:0009535">
    <property type="term" value="C:chloroplast thylakoid membrane"/>
    <property type="evidence" value="ECO:0007669"/>
    <property type="project" value="TreeGrafter"/>
</dbReference>
<feature type="compositionally biased region" description="Basic and acidic residues" evidence="10">
    <location>
        <begin position="83"/>
        <end position="93"/>
    </location>
</feature>
<keyword evidence="2" id="KW-0813">Transport</keyword>
<feature type="transmembrane region" description="Helical" evidence="11">
    <location>
        <begin position="138"/>
        <end position="159"/>
    </location>
</feature>
<evidence type="ECO:0000256" key="8">
    <source>
        <dbReference type="ARBA" id="ARBA00023214"/>
    </source>
</evidence>
<dbReference type="Pfam" id="PF00654">
    <property type="entry name" value="Voltage_CLC"/>
    <property type="match status" value="1"/>
</dbReference>
<protein>
    <recommendedName>
        <fullName evidence="14">Chloride channel protein</fullName>
    </recommendedName>
</protein>
<keyword evidence="5" id="KW-0406">Ion transport</keyword>
<gene>
    <name evidence="12" type="ORF">Taro_048786</name>
</gene>
<evidence type="ECO:0000313" key="13">
    <source>
        <dbReference type="Proteomes" id="UP000652761"/>
    </source>
</evidence>
<evidence type="ECO:0000256" key="3">
    <source>
        <dbReference type="ARBA" id="ARBA00022692"/>
    </source>
</evidence>
<evidence type="ECO:0008006" key="14">
    <source>
        <dbReference type="Google" id="ProtNLM"/>
    </source>
</evidence>
<dbReference type="AlphaFoldDB" id="A0A843X922"/>
<comment type="caution">
    <text evidence="12">The sequence shown here is derived from an EMBL/GenBank/DDBJ whole genome shotgun (WGS) entry which is preliminary data.</text>
</comment>
<evidence type="ECO:0000256" key="4">
    <source>
        <dbReference type="ARBA" id="ARBA00022989"/>
    </source>
</evidence>
<dbReference type="InterPro" id="IPR014743">
    <property type="entry name" value="Cl-channel_core"/>
</dbReference>
<dbReference type="Proteomes" id="UP000652761">
    <property type="component" value="Unassembled WGS sequence"/>
</dbReference>
<keyword evidence="4 11" id="KW-1133">Transmembrane helix</keyword>
<evidence type="ECO:0000256" key="11">
    <source>
        <dbReference type="SAM" id="Phobius"/>
    </source>
</evidence>
<dbReference type="GO" id="GO:0034707">
    <property type="term" value="C:chloride channel complex"/>
    <property type="evidence" value="ECO:0007669"/>
    <property type="project" value="UniProtKB-KW"/>
</dbReference>
<dbReference type="PANTHER" id="PTHR43427">
    <property type="entry name" value="CHLORIDE CHANNEL PROTEIN CLC-E"/>
    <property type="match status" value="1"/>
</dbReference>
<keyword evidence="13" id="KW-1185">Reference proteome</keyword>
<dbReference type="InterPro" id="IPR001807">
    <property type="entry name" value="ClC"/>
</dbReference>
<dbReference type="PANTHER" id="PTHR43427:SF6">
    <property type="entry name" value="CHLORIDE CHANNEL PROTEIN CLC-E"/>
    <property type="match status" value="1"/>
</dbReference>
<dbReference type="InterPro" id="IPR050368">
    <property type="entry name" value="ClC-type_chloride_channel"/>
</dbReference>
<dbReference type="OrthoDB" id="4564at2759"/>
<dbReference type="CDD" id="cd00400">
    <property type="entry name" value="Voltage_gated_ClC"/>
    <property type="match status" value="1"/>
</dbReference>